<gene>
    <name evidence="2" type="ORF">CLV78_1035</name>
</gene>
<dbReference type="Proteomes" id="UP000239480">
    <property type="component" value="Unassembled WGS sequence"/>
</dbReference>
<accession>A0A2T0RSK8</accession>
<dbReference type="RefSeq" id="WP_106204533.1">
    <property type="nucleotide sequence ID" value="NZ_PVTD01000003.1"/>
</dbReference>
<feature type="signal peptide" evidence="1">
    <location>
        <begin position="1"/>
        <end position="25"/>
    </location>
</feature>
<comment type="caution">
    <text evidence="2">The sequence shown here is derived from an EMBL/GenBank/DDBJ whole genome shotgun (WGS) entry which is preliminary data.</text>
</comment>
<dbReference type="AlphaFoldDB" id="A0A2T0RSK8"/>
<feature type="chain" id="PRO_5015494418" evidence="1">
    <location>
        <begin position="26"/>
        <end position="159"/>
    </location>
</feature>
<sequence>MTGFAIAKLASIAVTIALSISPAHAVDVRACHAAPDHLTRAWNIAEPWEAETRTYANGAVRLAVIDTIEPALGAFHLMILSPPFGPAGSRTCTLVSANAPGIGFAGLSLEGIEARYDPAAGLSFVVSARRPDPATGGTFPDRLTLLLNQATGTVTVGFP</sequence>
<dbReference type="EMBL" id="PVTD01000003">
    <property type="protein sequence ID" value="PRY24141.1"/>
    <property type="molecule type" value="Genomic_DNA"/>
</dbReference>
<keyword evidence="3" id="KW-1185">Reference proteome</keyword>
<dbReference type="OrthoDB" id="7862810at2"/>
<protein>
    <submittedName>
        <fullName evidence="2">Uncharacterized protein</fullName>
    </submittedName>
</protein>
<keyword evidence="1" id="KW-0732">Signal</keyword>
<name>A0A2T0RSK8_9RHOB</name>
<evidence type="ECO:0000256" key="1">
    <source>
        <dbReference type="SAM" id="SignalP"/>
    </source>
</evidence>
<evidence type="ECO:0000313" key="3">
    <source>
        <dbReference type="Proteomes" id="UP000239480"/>
    </source>
</evidence>
<organism evidence="2 3">
    <name type="scientific">Aliiruegeria haliotis</name>
    <dbReference type="NCBI Taxonomy" id="1280846"/>
    <lineage>
        <taxon>Bacteria</taxon>
        <taxon>Pseudomonadati</taxon>
        <taxon>Pseudomonadota</taxon>
        <taxon>Alphaproteobacteria</taxon>
        <taxon>Rhodobacterales</taxon>
        <taxon>Roseobacteraceae</taxon>
        <taxon>Aliiruegeria</taxon>
    </lineage>
</organism>
<evidence type="ECO:0000313" key="2">
    <source>
        <dbReference type="EMBL" id="PRY24141.1"/>
    </source>
</evidence>
<proteinExistence type="predicted"/>
<reference evidence="2 3" key="1">
    <citation type="submission" date="2018-03" db="EMBL/GenBank/DDBJ databases">
        <title>Genomic Encyclopedia of Archaeal and Bacterial Type Strains, Phase II (KMG-II): from individual species to whole genera.</title>
        <authorList>
            <person name="Goeker M."/>
        </authorList>
    </citation>
    <scope>NUCLEOTIDE SEQUENCE [LARGE SCALE GENOMIC DNA]</scope>
    <source>
        <strain evidence="2 3">DSM 29328</strain>
    </source>
</reference>